<dbReference type="SUPFAM" id="SSF52047">
    <property type="entry name" value="RNI-like"/>
    <property type="match status" value="1"/>
</dbReference>
<organism evidence="1">
    <name type="scientific">viral metagenome</name>
    <dbReference type="NCBI Taxonomy" id="1070528"/>
    <lineage>
        <taxon>unclassified sequences</taxon>
        <taxon>metagenomes</taxon>
        <taxon>organismal metagenomes</taxon>
    </lineage>
</organism>
<sequence length="229" mass="25910">MPINPKSSPRTPTKFNLINELPTELLNLSLNKVDANNVIKVLLATKTLSVPEKKRNAPVVNLHNMKITNRFIDILIKLLSNTNIRTLSLYGNVSFEKDFDFSQLHRSELFANVKTLEIGNVRINEAMNRFITSCMCSPDTVKIDNISFNRTNEAEAAEAFVDIIRRFQNIDLELNNIDTEANKGFIDKIKELRMTTSKVIKKLTIDGATSAVFSFSRKDLRKRSSSSSS</sequence>
<dbReference type="EMBL" id="MN740528">
    <property type="protein sequence ID" value="QHU31521.1"/>
    <property type="molecule type" value="Genomic_DNA"/>
</dbReference>
<proteinExistence type="predicted"/>
<evidence type="ECO:0000313" key="1">
    <source>
        <dbReference type="EMBL" id="QHU31521.1"/>
    </source>
</evidence>
<reference evidence="1" key="1">
    <citation type="journal article" date="2020" name="Nature">
        <title>Giant virus diversity and host interactions through global metagenomics.</title>
        <authorList>
            <person name="Schulz F."/>
            <person name="Roux S."/>
            <person name="Paez-Espino D."/>
            <person name="Jungbluth S."/>
            <person name="Walsh D.A."/>
            <person name="Denef V.J."/>
            <person name="McMahon K.D."/>
            <person name="Konstantinidis K.T."/>
            <person name="Eloe-Fadrosh E.A."/>
            <person name="Kyrpides N.C."/>
            <person name="Woyke T."/>
        </authorList>
    </citation>
    <scope>NUCLEOTIDE SEQUENCE</scope>
    <source>
        <strain evidence="1">GVMAG-M-3300027963-21</strain>
    </source>
</reference>
<dbReference type="AlphaFoldDB" id="A0A6C0LP51"/>
<protein>
    <submittedName>
        <fullName evidence="1">Uncharacterized protein</fullName>
    </submittedName>
</protein>
<dbReference type="InterPro" id="IPR032675">
    <property type="entry name" value="LRR_dom_sf"/>
</dbReference>
<dbReference type="Gene3D" id="3.80.10.10">
    <property type="entry name" value="Ribonuclease Inhibitor"/>
    <property type="match status" value="1"/>
</dbReference>
<accession>A0A6C0LP51</accession>
<name>A0A6C0LP51_9ZZZZ</name>